<dbReference type="SUPFAM" id="SSF52540">
    <property type="entry name" value="P-loop containing nucleoside triphosphate hydrolases"/>
    <property type="match status" value="1"/>
</dbReference>
<proteinExistence type="predicted"/>
<keyword evidence="3" id="KW-1185">Reference proteome</keyword>
<keyword evidence="1" id="KW-0472">Membrane</keyword>
<keyword evidence="1" id="KW-0812">Transmembrane</keyword>
<gene>
    <name evidence="2" type="ORF">CVLEPA_LOCUS23317</name>
</gene>
<accession>A0ABP0GG39</accession>
<protein>
    <recommendedName>
        <fullName evidence="4">NAD dependent epimerase/dehydratase</fullName>
    </recommendedName>
</protein>
<dbReference type="Proteomes" id="UP001642483">
    <property type="component" value="Unassembled WGS sequence"/>
</dbReference>
<evidence type="ECO:0000313" key="3">
    <source>
        <dbReference type="Proteomes" id="UP001642483"/>
    </source>
</evidence>
<sequence length="267" mass="31324">MKVICAGLSKTGTKSLKAALEELGYNVYDFVENFQFLAHEWTKIIKEGGTTQDFRRMFENVDAVTDSPSCYFWDEIHKAFPKAKIIFTMREDEDTWAKSMWGQVQASNNPLLLFLFKFSPTFQRMQKWRDIFLTAMYGTCIKEHFFRPADFNMLLAKMTYRRHNAHVLQNAPKDKLLVYSVEDGWEPLCKFLEVDIPSTPFPRKNVRATLVKEFLEEHPIVSKGKREIMISFTVSAILLSYGVFRFYKSSPLTWMKEIPSYISRVWN</sequence>
<comment type="caution">
    <text evidence="2">The sequence shown here is derived from an EMBL/GenBank/DDBJ whole genome shotgun (WGS) entry which is preliminary data.</text>
</comment>
<dbReference type="InterPro" id="IPR040632">
    <property type="entry name" value="Sulfotransfer_4"/>
</dbReference>
<feature type="transmembrane region" description="Helical" evidence="1">
    <location>
        <begin position="228"/>
        <end position="247"/>
    </location>
</feature>
<dbReference type="InterPro" id="IPR027417">
    <property type="entry name" value="P-loop_NTPase"/>
</dbReference>
<keyword evidence="1" id="KW-1133">Transmembrane helix</keyword>
<reference evidence="2 3" key="1">
    <citation type="submission" date="2024-02" db="EMBL/GenBank/DDBJ databases">
        <authorList>
            <person name="Daric V."/>
            <person name="Darras S."/>
        </authorList>
    </citation>
    <scope>NUCLEOTIDE SEQUENCE [LARGE SCALE GENOMIC DNA]</scope>
</reference>
<dbReference type="PANTHER" id="PTHR36978:SF4">
    <property type="entry name" value="P-LOOP CONTAINING NUCLEOSIDE TRIPHOSPHATE HYDROLASE PROTEIN"/>
    <property type="match status" value="1"/>
</dbReference>
<dbReference type="Pfam" id="PF17784">
    <property type="entry name" value="Sulfotransfer_4"/>
    <property type="match status" value="1"/>
</dbReference>
<name>A0ABP0GG39_CLALP</name>
<dbReference type="EMBL" id="CAWYQH010000119">
    <property type="protein sequence ID" value="CAK8690740.1"/>
    <property type="molecule type" value="Genomic_DNA"/>
</dbReference>
<dbReference type="Gene3D" id="3.40.50.300">
    <property type="entry name" value="P-loop containing nucleotide triphosphate hydrolases"/>
    <property type="match status" value="1"/>
</dbReference>
<organism evidence="2 3">
    <name type="scientific">Clavelina lepadiformis</name>
    <name type="common">Light-bulb sea squirt</name>
    <name type="synonym">Ascidia lepadiformis</name>
    <dbReference type="NCBI Taxonomy" id="159417"/>
    <lineage>
        <taxon>Eukaryota</taxon>
        <taxon>Metazoa</taxon>
        <taxon>Chordata</taxon>
        <taxon>Tunicata</taxon>
        <taxon>Ascidiacea</taxon>
        <taxon>Aplousobranchia</taxon>
        <taxon>Clavelinidae</taxon>
        <taxon>Clavelina</taxon>
    </lineage>
</organism>
<evidence type="ECO:0000313" key="2">
    <source>
        <dbReference type="EMBL" id="CAK8690740.1"/>
    </source>
</evidence>
<evidence type="ECO:0000256" key="1">
    <source>
        <dbReference type="SAM" id="Phobius"/>
    </source>
</evidence>
<dbReference type="PANTHER" id="PTHR36978">
    <property type="entry name" value="P-LOOP CONTAINING NUCLEOTIDE TRIPHOSPHATE HYDROLASE"/>
    <property type="match status" value="1"/>
</dbReference>
<evidence type="ECO:0008006" key="4">
    <source>
        <dbReference type="Google" id="ProtNLM"/>
    </source>
</evidence>